<gene>
    <name evidence="1" type="ordered locus">BAV1718</name>
</gene>
<dbReference type="Proteomes" id="UP000001977">
    <property type="component" value="Chromosome"/>
</dbReference>
<evidence type="ECO:0000313" key="2">
    <source>
        <dbReference type="Proteomes" id="UP000001977"/>
    </source>
</evidence>
<organism evidence="1 2">
    <name type="scientific">Bordetella avium (strain 197N)</name>
    <dbReference type="NCBI Taxonomy" id="360910"/>
    <lineage>
        <taxon>Bacteria</taxon>
        <taxon>Pseudomonadati</taxon>
        <taxon>Pseudomonadota</taxon>
        <taxon>Betaproteobacteria</taxon>
        <taxon>Burkholderiales</taxon>
        <taxon>Alcaligenaceae</taxon>
        <taxon>Bordetella</taxon>
    </lineage>
</organism>
<dbReference type="RefSeq" id="WP_012417387.1">
    <property type="nucleotide sequence ID" value="NC_010645.1"/>
</dbReference>
<evidence type="ECO:0000313" key="1">
    <source>
        <dbReference type="EMBL" id="CAJ49326.1"/>
    </source>
</evidence>
<proteinExistence type="predicted"/>
<dbReference type="EMBL" id="AM167904">
    <property type="protein sequence ID" value="CAJ49326.1"/>
    <property type="molecule type" value="Genomic_DNA"/>
</dbReference>
<dbReference type="HOGENOM" id="CLU_1881727_0_0_4"/>
<dbReference type="KEGG" id="bav:BAV1718"/>
<dbReference type="GeneID" id="92935221"/>
<protein>
    <submittedName>
        <fullName evidence="1">Uncharacterized protein</fullName>
    </submittedName>
</protein>
<accession>Q2L181</accession>
<name>Q2L181_BORA1</name>
<dbReference type="AlphaFoldDB" id="Q2L181"/>
<dbReference type="eggNOG" id="COG5581">
    <property type="taxonomic scope" value="Bacteria"/>
</dbReference>
<sequence>MPQRRPSLAHTELLNDATEIASILKAAIQPGHEAQARDGQGRLWPLKLMGCDWQAGIFFWRPRDLEQTRLQPGGMHLLTGNLAVELLISLPDDTRLQFQTNRPIVLSFSDDSVSMVSEFPAQLRRDTPYSATA</sequence>
<reference evidence="1 2" key="1">
    <citation type="journal article" date="2006" name="J. Bacteriol.">
        <title>Comparison of the genome sequence of the poultry pathogen Bordetella avium with those of B. bronchiseptica, B. pertussis, and B. parapertussis reveals extensive diversity in surface structures associated with host interaction.</title>
        <authorList>
            <person name="Sebaihia M."/>
            <person name="Preston A."/>
            <person name="Maskell D.J."/>
            <person name="Kuzmiak H."/>
            <person name="Connell T.D."/>
            <person name="King N.D."/>
            <person name="Orndorff P.E."/>
            <person name="Miyamoto D.M."/>
            <person name="Thomson N.R."/>
            <person name="Harris D."/>
            <person name="Goble A."/>
            <person name="Lord A."/>
            <person name="Murphy L."/>
            <person name="Quail M.A."/>
            <person name="Rutter S."/>
            <person name="Squares R."/>
            <person name="Squares S."/>
            <person name="Woodward J."/>
            <person name="Parkhill J."/>
            <person name="Temple L.M."/>
        </authorList>
    </citation>
    <scope>NUCLEOTIDE SEQUENCE [LARGE SCALE GENOMIC DNA]</scope>
    <source>
        <strain evidence="1 2">197N</strain>
    </source>
</reference>
<keyword evidence="2" id="KW-1185">Reference proteome</keyword>
<dbReference type="STRING" id="360910.BAV1718"/>
<dbReference type="OrthoDB" id="5572581at2"/>